<comment type="caution">
    <text evidence="3">The sequence shown here is derived from an EMBL/GenBank/DDBJ whole genome shotgun (WGS) entry which is preliminary data.</text>
</comment>
<feature type="chain" id="PRO_5038670993" evidence="1">
    <location>
        <begin position="33"/>
        <end position="549"/>
    </location>
</feature>
<evidence type="ECO:0000313" key="4">
    <source>
        <dbReference type="Proteomes" id="UP000823922"/>
    </source>
</evidence>
<evidence type="ECO:0000259" key="2">
    <source>
        <dbReference type="PROSITE" id="PS50234"/>
    </source>
</evidence>
<evidence type="ECO:0000313" key="3">
    <source>
        <dbReference type="EMBL" id="HJC86999.1"/>
    </source>
</evidence>
<gene>
    <name evidence="3" type="ORF">H9926_03165</name>
</gene>
<dbReference type="Proteomes" id="UP000823922">
    <property type="component" value="Unassembled WGS sequence"/>
</dbReference>
<dbReference type="SMART" id="SM00327">
    <property type="entry name" value="VWA"/>
    <property type="match status" value="1"/>
</dbReference>
<dbReference type="AlphaFoldDB" id="A0A9D2TSF1"/>
<dbReference type="Pfam" id="PF00092">
    <property type="entry name" value="VWA"/>
    <property type="match status" value="1"/>
</dbReference>
<evidence type="ECO:0000256" key="1">
    <source>
        <dbReference type="SAM" id="SignalP"/>
    </source>
</evidence>
<protein>
    <submittedName>
        <fullName evidence="3">VWA domain-containing protein</fullName>
    </submittedName>
</protein>
<dbReference type="Pfam" id="PF13531">
    <property type="entry name" value="SBP_bac_11"/>
    <property type="match status" value="1"/>
</dbReference>
<organism evidence="3 4">
    <name type="scientific">Candidatus Eisenbergiella intestinigallinarum</name>
    <dbReference type="NCBI Taxonomy" id="2838549"/>
    <lineage>
        <taxon>Bacteria</taxon>
        <taxon>Bacillati</taxon>
        <taxon>Bacillota</taxon>
        <taxon>Clostridia</taxon>
        <taxon>Lachnospirales</taxon>
        <taxon>Lachnospiraceae</taxon>
        <taxon>Eisenbergiella</taxon>
    </lineage>
</organism>
<dbReference type="SUPFAM" id="SSF53850">
    <property type="entry name" value="Periplasmic binding protein-like II"/>
    <property type="match status" value="1"/>
</dbReference>
<name>A0A9D2TSF1_9FIRM</name>
<dbReference type="EMBL" id="DWVS01000072">
    <property type="protein sequence ID" value="HJC86999.1"/>
    <property type="molecule type" value="Genomic_DNA"/>
</dbReference>
<keyword evidence="1" id="KW-0732">Signal</keyword>
<feature type="signal peptide" evidence="1">
    <location>
        <begin position="1"/>
        <end position="32"/>
    </location>
</feature>
<dbReference type="PROSITE" id="PS51257">
    <property type="entry name" value="PROKAR_LIPOPROTEIN"/>
    <property type="match status" value="1"/>
</dbReference>
<dbReference type="Gene3D" id="3.40.190.10">
    <property type="entry name" value="Periplasmic binding protein-like II"/>
    <property type="match status" value="2"/>
</dbReference>
<dbReference type="InterPro" id="IPR002035">
    <property type="entry name" value="VWF_A"/>
</dbReference>
<reference evidence="3" key="2">
    <citation type="submission" date="2021-04" db="EMBL/GenBank/DDBJ databases">
        <authorList>
            <person name="Gilroy R."/>
        </authorList>
    </citation>
    <scope>NUCLEOTIDE SEQUENCE</scope>
    <source>
        <strain evidence="3">ChiBcec1-1630</strain>
    </source>
</reference>
<sequence>MVHNREKYKGFGLLLALLFLMSFLGGCAPAGAGGGEQGGDGKAASFSAFGAGETVRILSGSENRELEQILEDCAKETRVNIEITYQGSIDIMRTLQAGAQDYDAVWPASSLWISLGDTEHLIKHAQSVSTTPVVFGIRKSLAQELGFTDGETKVADILEAIQSGRMTFCMTSATQSNSGASAYIGFLYALAGGEGALSEEDLEDETLQEEIGSLLSGIDRSSGSSEWLMDMFLNGEYDAMVNYECLIISANQELERQGRETLYVVYPEDGLSIADSPLGYVDHGDENKEEAFLKIQDYLLSDEAQDAIQRTGRRTGYAGVSEENSDIFRADWGIDTERILTAVPTPAADVLMEALSLYQTRFKKPSLNVYCLDFSGSMQGTGNEQLVEAMSQILLQDNAEKNLLQATEGEVNIVITFCDEIIQVYQVTDSSPEKLEALYEEIRGEYCGGGTDIYLAAERGLSLIADGYDPEDYTPAIILMTDGMSNGSETFADFEALYDSLGMDVPVFSILFGDAEEEQLDELAQLTNARVFDGREDLIGAFRSVKGYN</sequence>
<dbReference type="Gene3D" id="3.40.50.410">
    <property type="entry name" value="von Willebrand factor, type A domain"/>
    <property type="match status" value="1"/>
</dbReference>
<proteinExistence type="predicted"/>
<dbReference type="PROSITE" id="PS50234">
    <property type="entry name" value="VWFA"/>
    <property type="match status" value="1"/>
</dbReference>
<reference evidence="3" key="1">
    <citation type="journal article" date="2021" name="PeerJ">
        <title>Extensive microbial diversity within the chicken gut microbiome revealed by metagenomics and culture.</title>
        <authorList>
            <person name="Gilroy R."/>
            <person name="Ravi A."/>
            <person name="Getino M."/>
            <person name="Pursley I."/>
            <person name="Horton D.L."/>
            <person name="Alikhan N.F."/>
            <person name="Baker D."/>
            <person name="Gharbi K."/>
            <person name="Hall N."/>
            <person name="Watson M."/>
            <person name="Adriaenssens E.M."/>
            <person name="Foster-Nyarko E."/>
            <person name="Jarju S."/>
            <person name="Secka A."/>
            <person name="Antonio M."/>
            <person name="Oren A."/>
            <person name="Chaudhuri R.R."/>
            <person name="La Ragione R."/>
            <person name="Hildebrand F."/>
            <person name="Pallen M.J."/>
        </authorList>
    </citation>
    <scope>NUCLEOTIDE SEQUENCE</scope>
    <source>
        <strain evidence="3">ChiBcec1-1630</strain>
    </source>
</reference>
<dbReference type="SUPFAM" id="SSF53300">
    <property type="entry name" value="vWA-like"/>
    <property type="match status" value="1"/>
</dbReference>
<accession>A0A9D2TSF1</accession>
<feature type="domain" description="VWFA" evidence="2">
    <location>
        <begin position="367"/>
        <end position="528"/>
    </location>
</feature>
<dbReference type="InterPro" id="IPR036465">
    <property type="entry name" value="vWFA_dom_sf"/>
</dbReference>
<dbReference type="CDD" id="cd00198">
    <property type="entry name" value="vWFA"/>
    <property type="match status" value="1"/>
</dbReference>